<feature type="domain" description="J" evidence="3">
    <location>
        <begin position="421"/>
        <end position="487"/>
    </location>
</feature>
<dbReference type="InterPro" id="IPR001623">
    <property type="entry name" value="DnaJ_domain"/>
</dbReference>
<comment type="caution">
    <text evidence="5">The sequence shown here is derived from an EMBL/GenBank/DDBJ whole genome shotgun (WGS) entry which is preliminary data.</text>
</comment>
<feature type="region of interest" description="Disordered" evidence="2">
    <location>
        <begin position="487"/>
        <end position="548"/>
    </location>
</feature>
<dbReference type="PRINTS" id="PR00625">
    <property type="entry name" value="JDOMAIN"/>
</dbReference>
<gene>
    <name evidence="5" type="ORF">AB1Y20_007759</name>
</gene>
<dbReference type="EMBL" id="JBGBPQ010000018">
    <property type="protein sequence ID" value="KAL1506894.1"/>
    <property type="molecule type" value="Genomic_DNA"/>
</dbReference>
<evidence type="ECO:0000256" key="1">
    <source>
        <dbReference type="SAM" id="Coils"/>
    </source>
</evidence>
<dbReference type="PANTHER" id="PTHR21228">
    <property type="entry name" value="FAST LEU-RICH DOMAIN-CONTAINING"/>
    <property type="match status" value="1"/>
</dbReference>
<dbReference type="SMART" id="SM00271">
    <property type="entry name" value="DnaJ"/>
    <property type="match status" value="1"/>
</dbReference>
<dbReference type="Pfam" id="PF08373">
    <property type="entry name" value="RAP"/>
    <property type="match status" value="1"/>
</dbReference>
<organism evidence="5 6">
    <name type="scientific">Prymnesium parvum</name>
    <name type="common">Toxic golden alga</name>
    <dbReference type="NCBI Taxonomy" id="97485"/>
    <lineage>
        <taxon>Eukaryota</taxon>
        <taxon>Haptista</taxon>
        <taxon>Haptophyta</taxon>
        <taxon>Prymnesiophyceae</taxon>
        <taxon>Prymnesiales</taxon>
        <taxon>Prymnesiaceae</taxon>
        <taxon>Prymnesium</taxon>
    </lineage>
</organism>
<dbReference type="PROSITE" id="PS51286">
    <property type="entry name" value="RAP"/>
    <property type="match status" value="1"/>
</dbReference>
<accession>A0AB34ITP5</accession>
<dbReference type="AlphaFoldDB" id="A0AB34ITP5"/>
<dbReference type="Gene3D" id="1.10.287.110">
    <property type="entry name" value="DnaJ domain"/>
    <property type="match status" value="1"/>
</dbReference>
<proteinExistence type="predicted"/>
<feature type="compositionally biased region" description="Basic and acidic residues" evidence="2">
    <location>
        <begin position="487"/>
        <end position="496"/>
    </location>
</feature>
<dbReference type="SMART" id="SM00952">
    <property type="entry name" value="RAP"/>
    <property type="match status" value="1"/>
</dbReference>
<reference evidence="5 6" key="1">
    <citation type="journal article" date="2024" name="Science">
        <title>Giant polyketide synthase enzymes in the biosynthesis of giant marine polyether toxins.</title>
        <authorList>
            <person name="Fallon T.R."/>
            <person name="Shende V.V."/>
            <person name="Wierzbicki I.H."/>
            <person name="Pendleton A.L."/>
            <person name="Watervoot N.F."/>
            <person name="Auber R.P."/>
            <person name="Gonzalez D.J."/>
            <person name="Wisecaver J.H."/>
            <person name="Moore B.S."/>
        </authorList>
    </citation>
    <scope>NUCLEOTIDE SEQUENCE [LARGE SCALE GENOMIC DNA]</scope>
    <source>
        <strain evidence="5 6">12B1</strain>
    </source>
</reference>
<dbReference type="GO" id="GO:0035770">
    <property type="term" value="C:ribonucleoprotein granule"/>
    <property type="evidence" value="ECO:0007669"/>
    <property type="project" value="TreeGrafter"/>
</dbReference>
<dbReference type="GO" id="GO:0003723">
    <property type="term" value="F:RNA binding"/>
    <property type="evidence" value="ECO:0007669"/>
    <property type="project" value="TreeGrafter"/>
</dbReference>
<evidence type="ECO:0000259" key="3">
    <source>
        <dbReference type="PROSITE" id="PS50076"/>
    </source>
</evidence>
<sequence length="755" mass="86052">MLCRRVPLGRAFLSLSRSTPLPLQLTARVLAHQLSTAKSKKKRVKPSRPAKAVSTPEEMAASAALAAAKAAARALVAEWDMDRLAQLRPAELEQLRGKTLRSVRELDGGGLARVIHHAAKAKTGFQELQPMHAEWLHFWDEMQAAASALLKKSAHDAFKPTDLFDVVWAFGEVRFSPRDLFTRAAGDLVPMMEKASLRKVAATLWSYAVLDIHAPELFNAAGVVLSDRIQELSPADCATVLWAFAAADHSRTPLFSSPNFIAFMEHAEFSFPELQQIAQWALWSEHRDLDHMHQIPRLIREQTELCAQETYKCSALQQEVISTLKNMGLPVKSEVPLRAGYSLDCVVTYRGGKIAIEVDGPQHFLTSAMTKPTGATLLKRRQVRHLGWSLLPIPYFEFQAAQSKQTYLLNAIKLCTDDLRRAHERLGVTPDMTEDELKAVYRKFAFKYHPDRVSFATNRIEESTSAFKQLQEDWRLVMSHREYNRMNLSKRRDNMPKEAAQAAPRKPKVAKATKMDSQAQDSNERMSSRAQAPQDKPTPKAAATMQGSDITKADWFKSLIKEKPAPKAEERPAPRAAPKQEAKPGTARPAWMERMQVLQARGHEREARARELMARAREEAEDLEEAHERALFQVRWLFYFIGKFPDMSRKLLPFVVSRERAELYRITCELEDARIQAKLLLDTEEFMERIKKEAAAYRKMVNQQAKDKEDSAKSGADFDEPAYESRWDNDEAKLYDQMQESHEPPMRSFFRRFQR</sequence>
<dbReference type="GO" id="GO:0044528">
    <property type="term" value="P:regulation of mitochondrial mRNA stability"/>
    <property type="evidence" value="ECO:0007669"/>
    <property type="project" value="TreeGrafter"/>
</dbReference>
<feature type="region of interest" description="Disordered" evidence="2">
    <location>
        <begin position="562"/>
        <end position="590"/>
    </location>
</feature>
<dbReference type="InterPro" id="IPR036869">
    <property type="entry name" value="J_dom_sf"/>
</dbReference>
<feature type="coiled-coil region" evidence="1">
    <location>
        <begin position="606"/>
        <end position="633"/>
    </location>
</feature>
<evidence type="ECO:0000259" key="4">
    <source>
        <dbReference type="PROSITE" id="PS51286"/>
    </source>
</evidence>
<feature type="region of interest" description="Disordered" evidence="2">
    <location>
        <begin position="703"/>
        <end position="755"/>
    </location>
</feature>
<dbReference type="Pfam" id="PF00226">
    <property type="entry name" value="DnaJ"/>
    <property type="match status" value="1"/>
</dbReference>
<keyword evidence="1" id="KW-0175">Coiled coil</keyword>
<keyword evidence="6" id="KW-1185">Reference proteome</keyword>
<feature type="compositionally biased region" description="Basic and acidic residues" evidence="2">
    <location>
        <begin position="723"/>
        <end position="745"/>
    </location>
</feature>
<dbReference type="PROSITE" id="PS50076">
    <property type="entry name" value="DNAJ_2"/>
    <property type="match status" value="1"/>
</dbReference>
<dbReference type="InterPro" id="IPR050870">
    <property type="entry name" value="FAST_kinase"/>
</dbReference>
<protein>
    <recommendedName>
        <fullName evidence="7">J domain-containing protein</fullName>
    </recommendedName>
</protein>
<dbReference type="SUPFAM" id="SSF46565">
    <property type="entry name" value="Chaperone J-domain"/>
    <property type="match status" value="1"/>
</dbReference>
<evidence type="ECO:0008006" key="7">
    <source>
        <dbReference type="Google" id="ProtNLM"/>
    </source>
</evidence>
<dbReference type="CDD" id="cd06257">
    <property type="entry name" value="DnaJ"/>
    <property type="match status" value="1"/>
</dbReference>
<dbReference type="GO" id="GO:0005759">
    <property type="term" value="C:mitochondrial matrix"/>
    <property type="evidence" value="ECO:0007669"/>
    <property type="project" value="TreeGrafter"/>
</dbReference>
<dbReference type="PANTHER" id="PTHR21228:SF40">
    <property type="entry name" value="LD45607P"/>
    <property type="match status" value="1"/>
</dbReference>
<evidence type="ECO:0000313" key="6">
    <source>
        <dbReference type="Proteomes" id="UP001515480"/>
    </source>
</evidence>
<name>A0AB34ITP5_PRYPA</name>
<feature type="compositionally biased region" description="Basic and acidic residues" evidence="2">
    <location>
        <begin position="562"/>
        <end position="582"/>
    </location>
</feature>
<dbReference type="InterPro" id="IPR013584">
    <property type="entry name" value="RAP"/>
</dbReference>
<feature type="domain" description="RAP" evidence="4">
    <location>
        <begin position="354"/>
        <end position="410"/>
    </location>
</feature>
<evidence type="ECO:0000313" key="5">
    <source>
        <dbReference type="EMBL" id="KAL1506894.1"/>
    </source>
</evidence>
<dbReference type="Proteomes" id="UP001515480">
    <property type="component" value="Unassembled WGS sequence"/>
</dbReference>
<dbReference type="GO" id="GO:0000963">
    <property type="term" value="P:mitochondrial RNA processing"/>
    <property type="evidence" value="ECO:0007669"/>
    <property type="project" value="TreeGrafter"/>
</dbReference>
<evidence type="ECO:0000256" key="2">
    <source>
        <dbReference type="SAM" id="MobiDB-lite"/>
    </source>
</evidence>